<dbReference type="AlphaFoldDB" id="A0A850DXF5"/>
<evidence type="ECO:0000313" key="5">
    <source>
        <dbReference type="EMBL" id="NUU29479.1"/>
    </source>
</evidence>
<gene>
    <name evidence="5" type="ORF">HP467_15410</name>
</gene>
<accession>A0A850DXF5</accession>
<dbReference type="PROSITE" id="PS50995">
    <property type="entry name" value="HTH_MARR_2"/>
    <property type="match status" value="1"/>
</dbReference>
<feature type="domain" description="HTH marR-type" evidence="4">
    <location>
        <begin position="13"/>
        <end position="150"/>
    </location>
</feature>
<keyword evidence="2" id="KW-0238">DNA-binding</keyword>
<dbReference type="InterPro" id="IPR023187">
    <property type="entry name" value="Tscrpt_reg_MarR-type_CS"/>
</dbReference>
<proteinExistence type="predicted"/>
<dbReference type="PRINTS" id="PR00598">
    <property type="entry name" value="HTHMARR"/>
</dbReference>
<dbReference type="PANTHER" id="PTHR33164:SF106">
    <property type="entry name" value="TRANSCRIPTIONAL REGULATORY PROTEIN"/>
    <property type="match status" value="1"/>
</dbReference>
<dbReference type="InterPro" id="IPR036390">
    <property type="entry name" value="WH_DNA-bd_sf"/>
</dbReference>
<dbReference type="InterPro" id="IPR036388">
    <property type="entry name" value="WH-like_DNA-bd_sf"/>
</dbReference>
<evidence type="ECO:0000259" key="4">
    <source>
        <dbReference type="PROSITE" id="PS50995"/>
    </source>
</evidence>
<dbReference type="GO" id="GO:0003700">
    <property type="term" value="F:DNA-binding transcription factor activity"/>
    <property type="evidence" value="ECO:0007669"/>
    <property type="project" value="InterPro"/>
</dbReference>
<dbReference type="Gene3D" id="1.10.10.10">
    <property type="entry name" value="Winged helix-like DNA-binding domain superfamily/Winged helix DNA-binding domain"/>
    <property type="match status" value="1"/>
</dbReference>
<sequence length="157" mass="16815">MTNTLTAPATADRAASTDDLDRVLRAFRTLQTQHARVLAHQSALRGLHATDLRFLVFVAGADAGVTPKHAGEHLELTTGAMTSLIDRLERRGHIERRPNPGDRRSILVHLTPSGAAIAGEVAAVYREAFRSGVDPADLARVAVALEAVGSALDPRDR</sequence>
<dbReference type="EMBL" id="JABMCG010000125">
    <property type="protein sequence ID" value="NUU29479.1"/>
    <property type="molecule type" value="Genomic_DNA"/>
</dbReference>
<dbReference type="PROSITE" id="PS01117">
    <property type="entry name" value="HTH_MARR_1"/>
    <property type="match status" value="1"/>
</dbReference>
<dbReference type="GO" id="GO:0006950">
    <property type="term" value="P:response to stress"/>
    <property type="evidence" value="ECO:0007669"/>
    <property type="project" value="TreeGrafter"/>
</dbReference>
<dbReference type="Proteomes" id="UP000539146">
    <property type="component" value="Unassembled WGS sequence"/>
</dbReference>
<keyword evidence="1" id="KW-0805">Transcription regulation</keyword>
<dbReference type="SMART" id="SM00347">
    <property type="entry name" value="HTH_MARR"/>
    <property type="match status" value="1"/>
</dbReference>
<dbReference type="InterPro" id="IPR039422">
    <property type="entry name" value="MarR/SlyA-like"/>
</dbReference>
<dbReference type="GO" id="GO:0003677">
    <property type="term" value="F:DNA binding"/>
    <property type="evidence" value="ECO:0007669"/>
    <property type="project" value="UniProtKB-KW"/>
</dbReference>
<keyword evidence="3" id="KW-0804">Transcription</keyword>
<dbReference type="SUPFAM" id="SSF46785">
    <property type="entry name" value="Winged helix' DNA-binding domain"/>
    <property type="match status" value="1"/>
</dbReference>
<protein>
    <submittedName>
        <fullName evidence="5">MarR family transcriptional regulator</fullName>
    </submittedName>
</protein>
<dbReference type="Pfam" id="PF12802">
    <property type="entry name" value="MarR_2"/>
    <property type="match status" value="1"/>
</dbReference>
<dbReference type="InterPro" id="IPR000835">
    <property type="entry name" value="HTH_MarR-typ"/>
</dbReference>
<evidence type="ECO:0000313" key="6">
    <source>
        <dbReference type="Proteomes" id="UP000539146"/>
    </source>
</evidence>
<evidence type="ECO:0000256" key="1">
    <source>
        <dbReference type="ARBA" id="ARBA00023015"/>
    </source>
</evidence>
<name>A0A850DXF5_9MICO</name>
<dbReference type="RefSeq" id="WP_175326718.1">
    <property type="nucleotide sequence ID" value="NZ_BAAAWP010000001.1"/>
</dbReference>
<comment type="caution">
    <text evidence="5">The sequence shown here is derived from an EMBL/GenBank/DDBJ whole genome shotgun (WGS) entry which is preliminary data.</text>
</comment>
<evidence type="ECO:0000256" key="2">
    <source>
        <dbReference type="ARBA" id="ARBA00023125"/>
    </source>
</evidence>
<organism evidence="5 6">
    <name type="scientific">Curtobacterium citreum</name>
    <dbReference type="NCBI Taxonomy" id="2036"/>
    <lineage>
        <taxon>Bacteria</taxon>
        <taxon>Bacillati</taxon>
        <taxon>Actinomycetota</taxon>
        <taxon>Actinomycetes</taxon>
        <taxon>Micrococcales</taxon>
        <taxon>Microbacteriaceae</taxon>
        <taxon>Curtobacterium</taxon>
    </lineage>
</organism>
<reference evidence="5 6" key="1">
    <citation type="submission" date="2020-05" db="EMBL/GenBank/DDBJ databases">
        <title>Genome Sequencing of Type Strains.</title>
        <authorList>
            <person name="Lemaire J.F."/>
            <person name="Inderbitzin P."/>
            <person name="Gregorio O.A."/>
            <person name="Collins S.B."/>
            <person name="Wespe N."/>
            <person name="Knight-Connoni V."/>
        </authorList>
    </citation>
    <scope>NUCLEOTIDE SEQUENCE [LARGE SCALE GENOMIC DNA]</scope>
    <source>
        <strain evidence="5 6">DSM 20512</strain>
    </source>
</reference>
<evidence type="ECO:0000256" key="3">
    <source>
        <dbReference type="ARBA" id="ARBA00023163"/>
    </source>
</evidence>
<dbReference type="PANTHER" id="PTHR33164">
    <property type="entry name" value="TRANSCRIPTIONAL REGULATOR, MARR FAMILY"/>
    <property type="match status" value="1"/>
</dbReference>